<dbReference type="PANTHER" id="PTHR43133:SF8">
    <property type="entry name" value="RNA POLYMERASE SIGMA FACTOR HI_1459-RELATED"/>
    <property type="match status" value="1"/>
</dbReference>
<keyword evidence="4" id="KW-0804">Transcription</keyword>
<dbReference type="PANTHER" id="PTHR43133">
    <property type="entry name" value="RNA POLYMERASE ECF-TYPE SIGMA FACTO"/>
    <property type="match status" value="1"/>
</dbReference>
<sequence>MNEETLACTRTIGAKGGISISDDFFRAWSEMLTSVTRYCRHVTDNSADADDLVQVVALRAWRGFHSLRNPEVFPAWVMKIAERETTRYRGKQAKRRENEVPLPEEVDEIMPLDHSEPAPTFADGSWWSEVVSDAEERGAVSPAESQVVLARLAADGVTWDEIGLPLGLTGAACAVLHSRAVPKIRVHLLCHRADDIGGLEAIEAAYLEAEGLSPAERDVFEAIVLRRAPTYRRRGWHVALRRACTVVAERMDLS</sequence>
<dbReference type="SUPFAM" id="SSF88946">
    <property type="entry name" value="Sigma2 domain of RNA polymerase sigma factors"/>
    <property type="match status" value="1"/>
</dbReference>
<dbReference type="EMBL" id="BNAR01000005">
    <property type="protein sequence ID" value="GHH42665.1"/>
    <property type="molecule type" value="Genomic_DNA"/>
</dbReference>
<keyword evidence="1" id="KW-0805">Transcription regulation</keyword>
<dbReference type="InterPro" id="IPR013325">
    <property type="entry name" value="RNA_pol_sigma_r2"/>
</dbReference>
<dbReference type="Gene3D" id="1.10.1740.10">
    <property type="match status" value="1"/>
</dbReference>
<keyword evidence="2" id="KW-0731">Sigma factor</keyword>
<protein>
    <recommendedName>
        <fullName evidence="5">RNA polymerase sigma-70 region 2 domain-containing protein</fullName>
    </recommendedName>
</protein>
<accession>A0ABQ3MHM6</accession>
<evidence type="ECO:0000313" key="7">
    <source>
        <dbReference type="Proteomes" id="UP000605568"/>
    </source>
</evidence>
<evidence type="ECO:0000256" key="4">
    <source>
        <dbReference type="ARBA" id="ARBA00023163"/>
    </source>
</evidence>
<organism evidence="6 7">
    <name type="scientific">Lentzea cavernae</name>
    <dbReference type="NCBI Taxonomy" id="2020703"/>
    <lineage>
        <taxon>Bacteria</taxon>
        <taxon>Bacillati</taxon>
        <taxon>Actinomycetota</taxon>
        <taxon>Actinomycetes</taxon>
        <taxon>Pseudonocardiales</taxon>
        <taxon>Pseudonocardiaceae</taxon>
        <taxon>Lentzea</taxon>
    </lineage>
</organism>
<comment type="caution">
    <text evidence="6">The sequence shown here is derived from an EMBL/GenBank/DDBJ whole genome shotgun (WGS) entry which is preliminary data.</text>
</comment>
<evidence type="ECO:0000256" key="1">
    <source>
        <dbReference type="ARBA" id="ARBA00023015"/>
    </source>
</evidence>
<dbReference type="Pfam" id="PF04542">
    <property type="entry name" value="Sigma70_r2"/>
    <property type="match status" value="1"/>
</dbReference>
<gene>
    <name evidence="6" type="ORF">GCM10017774_39400</name>
</gene>
<dbReference type="InterPro" id="IPR039425">
    <property type="entry name" value="RNA_pol_sigma-70-like"/>
</dbReference>
<evidence type="ECO:0000256" key="2">
    <source>
        <dbReference type="ARBA" id="ARBA00023082"/>
    </source>
</evidence>
<dbReference type="Proteomes" id="UP000605568">
    <property type="component" value="Unassembled WGS sequence"/>
</dbReference>
<evidence type="ECO:0000256" key="3">
    <source>
        <dbReference type="ARBA" id="ARBA00023125"/>
    </source>
</evidence>
<reference evidence="7" key="1">
    <citation type="journal article" date="2019" name="Int. J. Syst. Evol. Microbiol.">
        <title>The Global Catalogue of Microorganisms (GCM) 10K type strain sequencing project: providing services to taxonomists for standard genome sequencing and annotation.</title>
        <authorList>
            <consortium name="The Broad Institute Genomics Platform"/>
            <consortium name="The Broad Institute Genome Sequencing Center for Infectious Disease"/>
            <person name="Wu L."/>
            <person name="Ma J."/>
        </authorList>
    </citation>
    <scope>NUCLEOTIDE SEQUENCE [LARGE SCALE GENOMIC DNA]</scope>
    <source>
        <strain evidence="7">CGMCC 4.7367</strain>
    </source>
</reference>
<evidence type="ECO:0000313" key="6">
    <source>
        <dbReference type="EMBL" id="GHH42665.1"/>
    </source>
</evidence>
<evidence type="ECO:0000259" key="5">
    <source>
        <dbReference type="Pfam" id="PF04542"/>
    </source>
</evidence>
<name>A0ABQ3MHM6_9PSEU</name>
<proteinExistence type="predicted"/>
<keyword evidence="7" id="KW-1185">Reference proteome</keyword>
<dbReference type="InterPro" id="IPR007627">
    <property type="entry name" value="RNA_pol_sigma70_r2"/>
</dbReference>
<keyword evidence="3" id="KW-0238">DNA-binding</keyword>
<dbReference type="RefSeq" id="WP_191299429.1">
    <property type="nucleotide sequence ID" value="NZ_BNAR01000005.1"/>
</dbReference>
<feature type="domain" description="RNA polymerase sigma-70 region 2" evidence="5">
    <location>
        <begin position="32"/>
        <end position="94"/>
    </location>
</feature>